<sequence length="420" mass="48155">MINAHIWKRKPPRIAQKSLWRPFTKGGLGVPNVNLYYKASLLAQGLTILERPSPPVWLALENACTANGSIPLSLWAGSKLPITKTKSLLPTTVSLLHNWKRSTSLFLRSNDLLLAAPLQALAARTPDIHLDNWLKQGISHVRSLMTPDGIKPFPDLIREFHISPRELFSYLRLKNIIQECRINMGEPDHSTPFILKCMGKLPKTKALSLCYNMLLLHNKPSKTSYMSKWESDLGMYIPIEVWHYAQSLTKQASHSLNQWETYCKLTMRWYLVPTKLAHIYPGADDRCWRCHNCEGSLLHIFWSCTHITSLWQEIHALLYKILGVTVPLTPECFLLHIFPDTLPVETAVFTIHCLMATKTAIEHRWKSPLSPTLPEILGRLDSTHAYERMASRLTSSQTKYRSRWQVWVDYRKGEPPPQGP</sequence>
<dbReference type="Proteomes" id="UP001295444">
    <property type="component" value="Chromosome 02"/>
</dbReference>
<organism evidence="1 2">
    <name type="scientific">Pelobates cultripes</name>
    <name type="common">Western spadefoot toad</name>
    <dbReference type="NCBI Taxonomy" id="61616"/>
    <lineage>
        <taxon>Eukaryota</taxon>
        <taxon>Metazoa</taxon>
        <taxon>Chordata</taxon>
        <taxon>Craniata</taxon>
        <taxon>Vertebrata</taxon>
        <taxon>Euteleostomi</taxon>
        <taxon>Amphibia</taxon>
        <taxon>Batrachia</taxon>
        <taxon>Anura</taxon>
        <taxon>Pelobatoidea</taxon>
        <taxon>Pelobatidae</taxon>
        <taxon>Pelobates</taxon>
    </lineage>
</organism>
<keyword evidence="2" id="KW-1185">Reference proteome</keyword>
<dbReference type="AlphaFoldDB" id="A0AAD1VUV7"/>
<evidence type="ECO:0000313" key="2">
    <source>
        <dbReference type="Proteomes" id="UP001295444"/>
    </source>
</evidence>
<name>A0AAD1VUV7_PELCU</name>
<reference evidence="1" key="1">
    <citation type="submission" date="2022-03" db="EMBL/GenBank/DDBJ databases">
        <authorList>
            <person name="Alioto T."/>
            <person name="Alioto T."/>
            <person name="Gomez Garrido J."/>
        </authorList>
    </citation>
    <scope>NUCLEOTIDE SEQUENCE</scope>
</reference>
<accession>A0AAD1VUV7</accession>
<dbReference type="EMBL" id="OW240913">
    <property type="protein sequence ID" value="CAH2249670.1"/>
    <property type="molecule type" value="Genomic_DNA"/>
</dbReference>
<evidence type="ECO:0000313" key="1">
    <source>
        <dbReference type="EMBL" id="CAH2249670.1"/>
    </source>
</evidence>
<protein>
    <submittedName>
        <fullName evidence="1">Uncharacterized protein</fullName>
    </submittedName>
</protein>
<proteinExistence type="predicted"/>
<gene>
    <name evidence="1" type="ORF">PECUL_23A003003</name>
</gene>